<evidence type="ECO:0000256" key="5">
    <source>
        <dbReference type="ARBA" id="ARBA00022527"/>
    </source>
</evidence>
<evidence type="ECO:0000256" key="2">
    <source>
        <dbReference type="ARBA" id="ARBA00008536"/>
    </source>
</evidence>
<keyword evidence="11 18" id="KW-0418">Kinase</keyword>
<keyword evidence="5 18" id="KW-0723">Serine/threonine-protein kinase</keyword>
<dbReference type="InterPro" id="IPR008271">
    <property type="entry name" value="Ser/Thr_kinase_AS"/>
</dbReference>
<evidence type="ECO:0000259" key="22">
    <source>
        <dbReference type="PROSITE" id="PS50927"/>
    </source>
</evidence>
<dbReference type="SUPFAM" id="SSF56112">
    <property type="entry name" value="Protein kinase-like (PK-like)"/>
    <property type="match status" value="1"/>
</dbReference>
<keyword evidence="10 18" id="KW-0547">Nucleotide-binding</keyword>
<dbReference type="Proteomes" id="UP001154282">
    <property type="component" value="Unassembled WGS sequence"/>
</dbReference>
<dbReference type="GO" id="GO:0005886">
    <property type="term" value="C:plasma membrane"/>
    <property type="evidence" value="ECO:0007669"/>
    <property type="project" value="UniProtKB-SubCell"/>
</dbReference>
<evidence type="ECO:0000256" key="14">
    <source>
        <dbReference type="ARBA" id="ARBA00023136"/>
    </source>
</evidence>
<keyword evidence="4" id="KW-1003">Cell membrane</keyword>
<organism evidence="23 24">
    <name type="scientific">Linum tenue</name>
    <dbReference type="NCBI Taxonomy" id="586396"/>
    <lineage>
        <taxon>Eukaryota</taxon>
        <taxon>Viridiplantae</taxon>
        <taxon>Streptophyta</taxon>
        <taxon>Embryophyta</taxon>
        <taxon>Tracheophyta</taxon>
        <taxon>Spermatophyta</taxon>
        <taxon>Magnoliopsida</taxon>
        <taxon>eudicotyledons</taxon>
        <taxon>Gunneridae</taxon>
        <taxon>Pentapetalae</taxon>
        <taxon>rosids</taxon>
        <taxon>fabids</taxon>
        <taxon>Malpighiales</taxon>
        <taxon>Linaceae</taxon>
        <taxon>Linum</taxon>
    </lineage>
</organism>
<dbReference type="PROSITE" id="PS00108">
    <property type="entry name" value="PROTEIN_KINASE_ST"/>
    <property type="match status" value="1"/>
</dbReference>
<keyword evidence="15" id="KW-1015">Disulfide bond</keyword>
<dbReference type="GO" id="GO:0002229">
    <property type="term" value="P:defense response to oomycetes"/>
    <property type="evidence" value="ECO:0007669"/>
    <property type="project" value="UniProtKB-ARBA"/>
</dbReference>
<dbReference type="PROSITE" id="PS50011">
    <property type="entry name" value="PROTEIN_KINASE_DOM"/>
    <property type="match status" value="1"/>
</dbReference>
<evidence type="ECO:0000256" key="9">
    <source>
        <dbReference type="ARBA" id="ARBA00022734"/>
    </source>
</evidence>
<comment type="similarity">
    <text evidence="2">In the N-terminal section; belongs to the leguminous lectin family.</text>
</comment>
<dbReference type="CDD" id="cd00028">
    <property type="entry name" value="B_lectin"/>
    <property type="match status" value="1"/>
</dbReference>
<accession>A0AAV0NFV9</accession>
<dbReference type="Gene3D" id="2.90.10.10">
    <property type="entry name" value="Bulb-type lectin domain"/>
    <property type="match status" value="1"/>
</dbReference>
<reference evidence="23" key="1">
    <citation type="submission" date="2022-08" db="EMBL/GenBank/DDBJ databases">
        <authorList>
            <person name="Gutierrez-Valencia J."/>
        </authorList>
    </citation>
    <scope>NUCLEOTIDE SEQUENCE</scope>
</reference>
<keyword evidence="8 20" id="KW-0732">Signal</keyword>
<comment type="similarity">
    <text evidence="3">In the C-terminal section; belongs to the protein kinase superfamily. Ser/Thr protein kinase family.</text>
</comment>
<evidence type="ECO:0000256" key="4">
    <source>
        <dbReference type="ARBA" id="ARBA00022475"/>
    </source>
</evidence>
<evidence type="ECO:0000256" key="3">
    <source>
        <dbReference type="ARBA" id="ARBA00010217"/>
    </source>
</evidence>
<feature type="domain" description="Bulb-type lectin" evidence="22">
    <location>
        <begin position="30"/>
        <end position="149"/>
    </location>
</feature>
<evidence type="ECO:0000256" key="19">
    <source>
        <dbReference type="SAM" id="Phobius"/>
    </source>
</evidence>
<evidence type="ECO:0000256" key="11">
    <source>
        <dbReference type="ARBA" id="ARBA00022777"/>
    </source>
</evidence>
<comment type="similarity">
    <text evidence="18">Belongs to the protein kinase superfamily. Ser/Thr protein kinase family.</text>
</comment>
<sequence>MAAAVQNIFIPTITILLLLCSGRSLSANDNALTPGGPAVSSSFSLVSPNGLFTLGFRRVSSDNYLVICYKNDTNSFFWVANREFPIRDDSGALSLDGNGTLKLTYSGAAAAIELYTSPSNRGRSTAVLDDTGNFALRDDGSGEALWQSFDHPADSWLLGAKLGVVNGGRQNRRLTSWLTSFVPSPGAFALEWDPAREELVMTRRGVVLWTSGKQLAADRFQNLDLSFMTLGFNLTRTRASGEDYLTFAATTTDRSHRSERNFTIWRLGYDGGIQDQSFGGSPVLSNDHCDWNTTADGCRRLAGPACRRQRDGEFLGFQRVVVDRNSPRVRVENNGSLSFSDCQDTCWRECKCGGTTVDGSNGNGTGCVFLYGKFEFADYDDQEAEMCGVILDKDYGTSNSGAGASARRRKKWIIGGSVAAAGGALLLLMLAVVICILRRRRRRKLRAERLLTELIASDAQAANMDEMEHDGDRGHQLKVYGVAVIITATNNFSLQNKLGQGGFGPVYKGKLSEGREIAIKRLSKRSGQGSLEFKNELVLIAKLQHRNLVRLLGCCIHEEEKMLVYEYMPNKSLDSFIFDNAKKSLLDWNKRFNITEGIAQGLLYLHKYSRVRIVHRDLKAGNILLDENLNPKISDFGMARIFETNALEANTNRVVGTYGYMSPEYAMNGNFSIKSDVFSYGVLLLEILSGRKNHGLIQLDPPINLVGYVSFKLFSSSSSC</sequence>
<dbReference type="GO" id="GO:0005524">
    <property type="term" value="F:ATP binding"/>
    <property type="evidence" value="ECO:0007669"/>
    <property type="project" value="UniProtKB-KW"/>
</dbReference>
<evidence type="ECO:0000256" key="12">
    <source>
        <dbReference type="ARBA" id="ARBA00022840"/>
    </source>
</evidence>
<comment type="catalytic activity">
    <reaction evidence="18">
        <text>L-threonyl-[protein] + ATP = O-phospho-L-threonyl-[protein] + ADP + H(+)</text>
        <dbReference type="Rhea" id="RHEA:46608"/>
        <dbReference type="Rhea" id="RHEA-COMP:11060"/>
        <dbReference type="Rhea" id="RHEA-COMP:11605"/>
        <dbReference type="ChEBI" id="CHEBI:15378"/>
        <dbReference type="ChEBI" id="CHEBI:30013"/>
        <dbReference type="ChEBI" id="CHEBI:30616"/>
        <dbReference type="ChEBI" id="CHEBI:61977"/>
        <dbReference type="ChEBI" id="CHEBI:456216"/>
        <dbReference type="EC" id="2.7.11.1"/>
    </reaction>
</comment>
<evidence type="ECO:0000256" key="8">
    <source>
        <dbReference type="ARBA" id="ARBA00022729"/>
    </source>
</evidence>
<comment type="subcellular location">
    <subcellularLocation>
        <location evidence="1">Cell membrane</location>
        <topology evidence="1">Single-pass type I membrane protein</topology>
    </subcellularLocation>
</comment>
<dbReference type="AlphaFoldDB" id="A0AAV0NFV9"/>
<evidence type="ECO:0000313" key="24">
    <source>
        <dbReference type="Proteomes" id="UP001154282"/>
    </source>
</evidence>
<dbReference type="EC" id="2.7.11.1" evidence="18"/>
<dbReference type="GO" id="GO:0030246">
    <property type="term" value="F:carbohydrate binding"/>
    <property type="evidence" value="ECO:0007669"/>
    <property type="project" value="UniProtKB-KW"/>
</dbReference>
<dbReference type="InterPro" id="IPR011009">
    <property type="entry name" value="Kinase-like_dom_sf"/>
</dbReference>
<dbReference type="InterPro" id="IPR001480">
    <property type="entry name" value="Bulb-type_lectin_dom"/>
</dbReference>
<dbReference type="Gene3D" id="3.30.200.20">
    <property type="entry name" value="Phosphorylase Kinase, domain 1"/>
    <property type="match status" value="1"/>
</dbReference>
<feature type="signal peptide" evidence="20">
    <location>
        <begin position="1"/>
        <end position="26"/>
    </location>
</feature>
<evidence type="ECO:0000256" key="10">
    <source>
        <dbReference type="ARBA" id="ARBA00022741"/>
    </source>
</evidence>
<gene>
    <name evidence="23" type="ORF">LITE_LOCUS33145</name>
</gene>
<evidence type="ECO:0000256" key="6">
    <source>
        <dbReference type="ARBA" id="ARBA00022679"/>
    </source>
</evidence>
<evidence type="ECO:0000256" key="15">
    <source>
        <dbReference type="ARBA" id="ARBA00023157"/>
    </source>
</evidence>
<keyword evidence="24" id="KW-1185">Reference proteome</keyword>
<dbReference type="FunFam" id="1.10.510.10:FF:000240">
    <property type="entry name" value="Lectin-domain containing receptor kinase A4.3"/>
    <property type="match status" value="1"/>
</dbReference>
<evidence type="ECO:0000313" key="23">
    <source>
        <dbReference type="EMBL" id="CAI0457471.1"/>
    </source>
</evidence>
<dbReference type="Pfam" id="PF01453">
    <property type="entry name" value="B_lectin"/>
    <property type="match status" value="1"/>
</dbReference>
<keyword evidence="7 19" id="KW-0812">Transmembrane</keyword>
<keyword evidence="17" id="KW-0325">Glycoprotein</keyword>
<dbReference type="GO" id="GO:0004674">
    <property type="term" value="F:protein serine/threonine kinase activity"/>
    <property type="evidence" value="ECO:0007669"/>
    <property type="project" value="UniProtKB-KW"/>
</dbReference>
<feature type="chain" id="PRO_5043325808" description="Receptor-like serine/threonine-protein kinase" evidence="20">
    <location>
        <begin position="27"/>
        <end position="720"/>
    </location>
</feature>
<dbReference type="PROSITE" id="PS50927">
    <property type="entry name" value="BULB_LECTIN"/>
    <property type="match status" value="1"/>
</dbReference>
<keyword evidence="16" id="KW-0675">Receptor</keyword>
<dbReference type="SMART" id="SM00108">
    <property type="entry name" value="B_lectin"/>
    <property type="match status" value="1"/>
</dbReference>
<keyword evidence="9" id="KW-0430">Lectin</keyword>
<evidence type="ECO:0000256" key="18">
    <source>
        <dbReference type="PIRNR" id="PIRNR000641"/>
    </source>
</evidence>
<dbReference type="SMART" id="SM00220">
    <property type="entry name" value="S_TKc"/>
    <property type="match status" value="1"/>
</dbReference>
<name>A0AAV0NFV9_9ROSI</name>
<proteinExistence type="inferred from homology"/>
<feature type="transmembrane region" description="Helical" evidence="19">
    <location>
        <begin position="412"/>
        <end position="437"/>
    </location>
</feature>
<keyword evidence="13 19" id="KW-1133">Transmembrane helix</keyword>
<keyword evidence="6 18" id="KW-0808">Transferase</keyword>
<evidence type="ECO:0000256" key="17">
    <source>
        <dbReference type="ARBA" id="ARBA00023180"/>
    </source>
</evidence>
<evidence type="ECO:0000256" key="13">
    <source>
        <dbReference type="ARBA" id="ARBA00022989"/>
    </source>
</evidence>
<evidence type="ECO:0000256" key="7">
    <source>
        <dbReference type="ARBA" id="ARBA00022692"/>
    </source>
</evidence>
<dbReference type="InterPro" id="IPR036426">
    <property type="entry name" value="Bulb-type_lectin_dom_sf"/>
</dbReference>
<keyword evidence="12 18" id="KW-0067">ATP-binding</keyword>
<evidence type="ECO:0000256" key="16">
    <source>
        <dbReference type="ARBA" id="ARBA00023170"/>
    </source>
</evidence>
<dbReference type="Gene3D" id="1.10.510.10">
    <property type="entry name" value="Transferase(Phosphotransferase) domain 1"/>
    <property type="match status" value="1"/>
</dbReference>
<dbReference type="InterPro" id="IPR001245">
    <property type="entry name" value="Ser-Thr/Tyr_kinase_cat_dom"/>
</dbReference>
<dbReference type="FunFam" id="3.30.200.20:FF:000330">
    <property type="entry name" value="G-type lectin S-receptor-like serine/threonine-protein kinase At4g03230"/>
    <property type="match status" value="1"/>
</dbReference>
<evidence type="ECO:0000256" key="1">
    <source>
        <dbReference type="ARBA" id="ARBA00004251"/>
    </source>
</evidence>
<dbReference type="SUPFAM" id="SSF51110">
    <property type="entry name" value="alpha-D-mannose-specific plant lectins"/>
    <property type="match status" value="1"/>
</dbReference>
<dbReference type="EMBL" id="CAMGYJ010000008">
    <property type="protein sequence ID" value="CAI0457471.1"/>
    <property type="molecule type" value="Genomic_DNA"/>
</dbReference>
<dbReference type="PANTHER" id="PTHR27002:SF1063">
    <property type="entry name" value="RECEPTOR-LIKE SERINE_THREONINE-PROTEIN KINASE"/>
    <property type="match status" value="1"/>
</dbReference>
<dbReference type="InterPro" id="IPR000719">
    <property type="entry name" value="Prot_kinase_dom"/>
</dbReference>
<evidence type="ECO:0000259" key="21">
    <source>
        <dbReference type="PROSITE" id="PS50011"/>
    </source>
</evidence>
<protein>
    <recommendedName>
        <fullName evidence="18">Receptor-like serine/threonine-protein kinase</fullName>
        <ecNumber evidence="18">2.7.11.1</ecNumber>
    </recommendedName>
</protein>
<dbReference type="PANTHER" id="PTHR27002">
    <property type="entry name" value="RECEPTOR-LIKE SERINE/THREONINE-PROTEIN KINASE SD1-8"/>
    <property type="match status" value="1"/>
</dbReference>
<dbReference type="InterPro" id="IPR024171">
    <property type="entry name" value="SRK-like_kinase"/>
</dbReference>
<comment type="caution">
    <text evidence="23">The sequence shown here is derived from an EMBL/GenBank/DDBJ whole genome shotgun (WGS) entry which is preliminary data.</text>
</comment>
<feature type="domain" description="Protein kinase" evidence="21">
    <location>
        <begin position="492"/>
        <end position="720"/>
    </location>
</feature>
<keyword evidence="14 19" id="KW-0472">Membrane</keyword>
<dbReference type="Pfam" id="PF07714">
    <property type="entry name" value="PK_Tyr_Ser-Thr"/>
    <property type="match status" value="1"/>
</dbReference>
<evidence type="ECO:0000256" key="20">
    <source>
        <dbReference type="SAM" id="SignalP"/>
    </source>
</evidence>
<dbReference type="PIRSF" id="PIRSF000641">
    <property type="entry name" value="SRK"/>
    <property type="match status" value="1"/>
</dbReference>
<comment type="catalytic activity">
    <reaction evidence="18">
        <text>L-seryl-[protein] + ATP = O-phospho-L-seryl-[protein] + ADP + H(+)</text>
        <dbReference type="Rhea" id="RHEA:17989"/>
        <dbReference type="Rhea" id="RHEA-COMP:9863"/>
        <dbReference type="Rhea" id="RHEA-COMP:11604"/>
        <dbReference type="ChEBI" id="CHEBI:15378"/>
        <dbReference type="ChEBI" id="CHEBI:29999"/>
        <dbReference type="ChEBI" id="CHEBI:30616"/>
        <dbReference type="ChEBI" id="CHEBI:83421"/>
        <dbReference type="ChEBI" id="CHEBI:456216"/>
        <dbReference type="EC" id="2.7.11.1"/>
    </reaction>
</comment>